<evidence type="ECO:0000313" key="1">
    <source>
        <dbReference type="EMBL" id="KKK93797.1"/>
    </source>
</evidence>
<organism evidence="1">
    <name type="scientific">marine sediment metagenome</name>
    <dbReference type="NCBI Taxonomy" id="412755"/>
    <lineage>
        <taxon>unclassified sequences</taxon>
        <taxon>metagenomes</taxon>
        <taxon>ecological metagenomes</taxon>
    </lineage>
</organism>
<accession>A0A0F8ZIZ7</accession>
<reference evidence="1" key="1">
    <citation type="journal article" date="2015" name="Nature">
        <title>Complex archaea that bridge the gap between prokaryotes and eukaryotes.</title>
        <authorList>
            <person name="Spang A."/>
            <person name="Saw J.H."/>
            <person name="Jorgensen S.L."/>
            <person name="Zaremba-Niedzwiedzka K."/>
            <person name="Martijn J."/>
            <person name="Lind A.E."/>
            <person name="van Eijk R."/>
            <person name="Schleper C."/>
            <person name="Guy L."/>
            <person name="Ettema T.J."/>
        </authorList>
    </citation>
    <scope>NUCLEOTIDE SEQUENCE</scope>
</reference>
<dbReference type="AlphaFoldDB" id="A0A0F8ZIZ7"/>
<sequence>MSSSKETVVFIGAYVPVETASKLTLASASSGFSPIKVSKSDIVRAALKEHLDRLSPSPSSRMVSHLLSEWHTLQAAPAKRKITFESYCKKAQTDMIAMRITRELATDIYDRLKQFAPTVEAQ</sequence>
<proteinExistence type="predicted"/>
<gene>
    <name evidence="1" type="ORF">LCGC14_2689300</name>
</gene>
<name>A0A0F8ZIZ7_9ZZZZ</name>
<protein>
    <submittedName>
        <fullName evidence="1">Uncharacterized protein</fullName>
    </submittedName>
</protein>
<dbReference type="EMBL" id="LAZR01047621">
    <property type="protein sequence ID" value="KKK93797.1"/>
    <property type="molecule type" value="Genomic_DNA"/>
</dbReference>
<comment type="caution">
    <text evidence="1">The sequence shown here is derived from an EMBL/GenBank/DDBJ whole genome shotgun (WGS) entry which is preliminary data.</text>
</comment>